<organism evidence="2 3">
    <name type="scientific">Agromyces intestinalis</name>
    <dbReference type="NCBI Taxonomy" id="2592652"/>
    <lineage>
        <taxon>Bacteria</taxon>
        <taxon>Bacillati</taxon>
        <taxon>Actinomycetota</taxon>
        <taxon>Actinomycetes</taxon>
        <taxon>Micrococcales</taxon>
        <taxon>Microbacteriaceae</taxon>
        <taxon>Agromyces</taxon>
    </lineage>
</organism>
<keyword evidence="3" id="KW-1185">Reference proteome</keyword>
<protein>
    <recommendedName>
        <fullName evidence="4">DUF559 domain-containing protein</fullName>
    </recommendedName>
</protein>
<name>A0A5C1YEU3_9MICO</name>
<dbReference type="KEGG" id="ail:FLP10_05920"/>
<evidence type="ECO:0000313" key="3">
    <source>
        <dbReference type="Proteomes" id="UP000324678"/>
    </source>
</evidence>
<dbReference type="AlphaFoldDB" id="A0A5C1YEU3"/>
<dbReference type="OrthoDB" id="3173471at2"/>
<evidence type="ECO:0000313" key="2">
    <source>
        <dbReference type="EMBL" id="QEO14010.1"/>
    </source>
</evidence>
<accession>A0A5C1YEU3</accession>
<reference evidence="2 3" key="1">
    <citation type="submission" date="2019-09" db="EMBL/GenBank/DDBJ databases">
        <title>Genome sequencing of strain KACC 19306.</title>
        <authorList>
            <person name="Heo J."/>
            <person name="Kim S.-J."/>
            <person name="Kim J.-S."/>
            <person name="Hong S.-B."/>
            <person name="Kwon S.-W."/>
        </authorList>
    </citation>
    <scope>NUCLEOTIDE SEQUENCE [LARGE SCALE GENOMIC DNA]</scope>
    <source>
        <strain evidence="2 3">KACC 19306</strain>
    </source>
</reference>
<proteinExistence type="predicted"/>
<evidence type="ECO:0000256" key="1">
    <source>
        <dbReference type="SAM" id="MobiDB-lite"/>
    </source>
</evidence>
<gene>
    <name evidence="2" type="ORF">FLP10_05920</name>
</gene>
<evidence type="ECO:0008006" key="4">
    <source>
        <dbReference type="Google" id="ProtNLM"/>
    </source>
</evidence>
<dbReference type="Proteomes" id="UP000324678">
    <property type="component" value="Chromosome"/>
</dbReference>
<feature type="region of interest" description="Disordered" evidence="1">
    <location>
        <begin position="1"/>
        <end position="38"/>
    </location>
</feature>
<dbReference type="EMBL" id="CP043505">
    <property type="protein sequence ID" value="QEO14010.1"/>
    <property type="molecule type" value="Genomic_DNA"/>
</dbReference>
<sequence>MGGVDASTPRGDRGERGCSTIDAAAGQGASGSFDAGRMPRPLPLPDGFDVFPFAVADALAAGASRRRMRATDLHAPYRGVRTVVGMPESFERRCAEYAVIMSPTHAFSHATAARLHGMPLPLRLQQDARLHVTARGGRRAPRASGIAGHKTSVNVAIRRVHGLIAFSPADTWCSLASQSSVDELIVAGDRLLGLPYPIATTSEIDAAIARYGARTGADRLHRARLELRAEVYSARETTTRLVLVRAGLPEPEPNGVIVLRRGRRTRGDLVFRQWKVLVEYEGEHHLTDVKQWHTDVDRLNDLIEDGWRVIRVTKATTAAEIVERTRLALIERGWSG</sequence>
<dbReference type="RefSeq" id="WP_149160032.1">
    <property type="nucleotide sequence ID" value="NZ_CP043505.1"/>
</dbReference>